<accession>C9R7L5</accession>
<feature type="region of interest" description="Disordered" evidence="1">
    <location>
        <begin position="78"/>
        <end position="101"/>
    </location>
</feature>
<evidence type="ECO:0000313" key="4">
    <source>
        <dbReference type="Proteomes" id="UP000002620"/>
    </source>
</evidence>
<proteinExistence type="predicted"/>
<dbReference type="HOGENOM" id="CLU_2285508_0_0_9"/>
<dbReference type="KEGG" id="adg:Adeg_1998"/>
<dbReference type="EMBL" id="CP001785">
    <property type="protein sequence ID" value="ACX52294.1"/>
    <property type="molecule type" value="Genomic_DNA"/>
</dbReference>
<evidence type="ECO:0000313" key="3">
    <source>
        <dbReference type="EMBL" id="ACX53076.1"/>
    </source>
</evidence>
<organism evidence="2 4">
    <name type="scientific">Ammonifex degensii (strain DSM 10501 / KC4)</name>
    <dbReference type="NCBI Taxonomy" id="429009"/>
    <lineage>
        <taxon>Bacteria</taxon>
        <taxon>Bacillati</taxon>
        <taxon>Bacillota</taxon>
        <taxon>Clostridia</taxon>
        <taxon>Thermoanaerobacterales</taxon>
        <taxon>Thermoanaerobacteraceae</taxon>
        <taxon>Ammonifex</taxon>
    </lineage>
</organism>
<dbReference type="KEGG" id="adg:Adeg_1181"/>
<evidence type="ECO:0000256" key="1">
    <source>
        <dbReference type="SAM" id="MobiDB-lite"/>
    </source>
</evidence>
<dbReference type="Proteomes" id="UP000002620">
    <property type="component" value="Chromosome"/>
</dbReference>
<keyword evidence="4" id="KW-1185">Reference proteome</keyword>
<protein>
    <submittedName>
        <fullName evidence="2">Uncharacterized protein</fullName>
    </submittedName>
</protein>
<sequence length="101" mass="11119">MLVVSHKAVKKLEAKLGIRLAWVRKVFCPVGARGPASPPGFHPVAWEPDAPGLLKPTYGLWEADLDDHYRATALLGPASWPQGAVPWPPYSHSHRRHEGRG</sequence>
<name>C9R7L5_AMMDK</name>
<feature type="compositionally biased region" description="Basic residues" evidence="1">
    <location>
        <begin position="92"/>
        <end position="101"/>
    </location>
</feature>
<gene>
    <name evidence="2" type="ordered locus">Adeg_1181</name>
    <name evidence="3" type="ordered locus">Adeg_1998</name>
</gene>
<dbReference type="EMBL" id="CP001785">
    <property type="protein sequence ID" value="ACX53076.1"/>
    <property type="molecule type" value="Genomic_DNA"/>
</dbReference>
<dbReference type="AlphaFoldDB" id="C9R7L5"/>
<reference evidence="2 4" key="1">
    <citation type="submission" date="2009-10" db="EMBL/GenBank/DDBJ databases">
        <title>Complete sequence of chromosome of Ammonifex degensii KC4.</title>
        <authorList>
            <consortium name="US DOE Joint Genome Institute"/>
            <person name="Kerfeld C."/>
            <person name="Goodner B."/>
            <person name="Huber H."/>
            <person name="Stetter K."/>
            <person name="Lucas S."/>
            <person name="Copeland A."/>
            <person name="Lapidus A."/>
            <person name="Glavina del Rio T."/>
            <person name="Dalin E."/>
            <person name="Tice H."/>
            <person name="Bruce D."/>
            <person name="Goodwin L."/>
            <person name="Pitluck S."/>
            <person name="Saunders E."/>
            <person name="Brettin T."/>
            <person name="Detter J.C."/>
            <person name="Han C."/>
            <person name="Larimer F."/>
            <person name="Land M."/>
            <person name="Hauser L."/>
            <person name="Kyrpides N."/>
            <person name="Ovchinnikova G."/>
            <person name="Richardson P."/>
        </authorList>
    </citation>
    <scope>NUCLEOTIDE SEQUENCE [LARGE SCALE GENOMIC DNA]</scope>
    <source>
        <strain evidence="4">DSM 10501 / KC4</strain>
        <strain evidence="2">KC4</strain>
    </source>
</reference>
<evidence type="ECO:0000313" key="2">
    <source>
        <dbReference type="EMBL" id="ACX52294.1"/>
    </source>
</evidence>
<dbReference type="RefSeq" id="WP_015739171.1">
    <property type="nucleotide sequence ID" value="NC_013385.1"/>
</dbReference>